<keyword evidence="2" id="KW-1185">Reference proteome</keyword>
<gene>
    <name evidence="1" type="ORF">NIES593_05675</name>
</gene>
<dbReference type="STRING" id="1921803.NIES593_05675"/>
<name>A0A1U7HNX8_9CYAN</name>
<evidence type="ECO:0000313" key="1">
    <source>
        <dbReference type="EMBL" id="OKH25303.1"/>
    </source>
</evidence>
<accession>A0A1U7HNX8</accession>
<dbReference type="AlphaFoldDB" id="A0A1U7HNX8"/>
<comment type="caution">
    <text evidence="1">The sequence shown here is derived from an EMBL/GenBank/DDBJ whole genome shotgun (WGS) entry which is preliminary data.</text>
</comment>
<organism evidence="1 2">
    <name type="scientific">Hydrococcus rivularis NIES-593</name>
    <dbReference type="NCBI Taxonomy" id="1921803"/>
    <lineage>
        <taxon>Bacteria</taxon>
        <taxon>Bacillati</taxon>
        <taxon>Cyanobacteriota</taxon>
        <taxon>Cyanophyceae</taxon>
        <taxon>Pleurocapsales</taxon>
        <taxon>Hydrococcaceae</taxon>
        <taxon>Hydrococcus</taxon>
    </lineage>
</organism>
<dbReference type="SUPFAM" id="SSF52266">
    <property type="entry name" value="SGNH hydrolase"/>
    <property type="match status" value="1"/>
</dbReference>
<evidence type="ECO:0000313" key="2">
    <source>
        <dbReference type="Proteomes" id="UP000186868"/>
    </source>
</evidence>
<dbReference type="Proteomes" id="UP000186868">
    <property type="component" value="Unassembled WGS sequence"/>
</dbReference>
<protein>
    <submittedName>
        <fullName evidence="1">Uncharacterized protein</fullName>
    </submittedName>
</protein>
<proteinExistence type="predicted"/>
<sequence>MNLGLNPTYSALDDKQPAYNLGLNGANTYETLRYLQHAIKNQKDLKLVILGLDFIMFNQELGNQPGFDEGRLEKQAITSQDFINTTFSLDTLSLSEKTIEANRTNSDRDIYYPNGFMRLQRGDKDKNLTEFKKSIAVYFNVHSNYKLSQQYLDDLREIVNLCRERGITLIGFISPAHVTQSEAIYAAGQWQILEQWKREVVKILPVWDFSDYNSITTEPVSEKMKNYIDSSHYKEAIGNLVLDRILSYKKVEVPKDFGVYLTPDNIESHLAKIRANREKWVKANPNDAELVKIIKQEQETKKTK</sequence>
<dbReference type="EMBL" id="MRCB01000004">
    <property type="protein sequence ID" value="OKH25303.1"/>
    <property type="molecule type" value="Genomic_DNA"/>
</dbReference>
<reference evidence="1 2" key="1">
    <citation type="submission" date="2016-11" db="EMBL/GenBank/DDBJ databases">
        <title>Draft Genome Sequences of Nine Cyanobacterial Strains from Diverse Habitats.</title>
        <authorList>
            <person name="Zhu T."/>
            <person name="Hou S."/>
            <person name="Lu X."/>
            <person name="Hess W.R."/>
        </authorList>
    </citation>
    <scope>NUCLEOTIDE SEQUENCE [LARGE SCALE GENOMIC DNA]</scope>
    <source>
        <strain evidence="1 2">NIES-593</strain>
    </source>
</reference>